<evidence type="ECO:0000256" key="3">
    <source>
        <dbReference type="SAM" id="Coils"/>
    </source>
</evidence>
<keyword evidence="5" id="KW-1185">Reference proteome</keyword>
<reference evidence="6" key="1">
    <citation type="submission" date="2025-08" db="UniProtKB">
        <authorList>
            <consortium name="RefSeq"/>
        </authorList>
    </citation>
    <scope>IDENTIFICATION</scope>
    <source>
        <tissue evidence="6">Tentacle</tissue>
    </source>
</reference>
<feature type="DNA-binding region" description="HMG box" evidence="2">
    <location>
        <begin position="218"/>
        <end position="285"/>
    </location>
</feature>
<feature type="domain" description="HMG box" evidence="4">
    <location>
        <begin position="218"/>
        <end position="285"/>
    </location>
</feature>
<keyword evidence="1 2" id="KW-0238">DNA-binding</keyword>
<keyword evidence="3" id="KW-0175">Coiled coil</keyword>
<evidence type="ECO:0000313" key="5">
    <source>
        <dbReference type="Proteomes" id="UP000515163"/>
    </source>
</evidence>
<dbReference type="GO" id="GO:0005634">
    <property type="term" value="C:nucleus"/>
    <property type="evidence" value="ECO:0007669"/>
    <property type="project" value="UniProtKB-UniRule"/>
</dbReference>
<dbReference type="Proteomes" id="UP000515163">
    <property type="component" value="Unplaced"/>
</dbReference>
<accession>A0A6P8I7K1</accession>
<sequence>MSFLSFSRGFLSSSIAVRGKCVTGVLVGKISRFNFATSSQLQAEEDSKYKRPVQPYLRFRSDYIAKFKAEHPELKLQDLNKLLSEEWAHLDPEIKGEYKRIYDEEMVEFKAPLKKIPRKPPGVFARFVKENFSKIHLENPNLKAQEIIRRLGDQWKEVPEEKKKELNKKLEEDTKRYEADVVGFEEKLNEEELDFLNHLAKDKMKKLHQQKLRLLNFPKKPGGPFLYFVNMEKDNFPRREDENMKEWLKRMGQRWRNLTDEEKESYLFVKKRAMEKYEEDVEEWKLKQQTKI</sequence>
<evidence type="ECO:0000256" key="1">
    <source>
        <dbReference type="ARBA" id="ARBA00023125"/>
    </source>
</evidence>
<evidence type="ECO:0000256" key="2">
    <source>
        <dbReference type="PROSITE-ProRule" id="PRU00267"/>
    </source>
</evidence>
<dbReference type="GeneID" id="116297037"/>
<feature type="domain" description="HMG box" evidence="4">
    <location>
        <begin position="117"/>
        <end position="185"/>
    </location>
</feature>
<name>A0A6P8I7K1_ACTTE</name>
<dbReference type="GO" id="GO:0003677">
    <property type="term" value="F:DNA binding"/>
    <property type="evidence" value="ECO:0007669"/>
    <property type="project" value="UniProtKB-UniRule"/>
</dbReference>
<proteinExistence type="predicted"/>
<dbReference type="Gene3D" id="1.10.30.10">
    <property type="entry name" value="High mobility group box domain"/>
    <property type="match status" value="3"/>
</dbReference>
<feature type="DNA-binding region" description="HMG box" evidence="2">
    <location>
        <begin position="49"/>
        <end position="117"/>
    </location>
</feature>
<dbReference type="PANTHER" id="PTHR48112:SF22">
    <property type="entry name" value="MITOCHONDRIAL TRANSCRIPTION FACTOR A, ISOFORM B"/>
    <property type="match status" value="1"/>
</dbReference>
<feature type="domain" description="HMG box" evidence="4">
    <location>
        <begin position="49"/>
        <end position="117"/>
    </location>
</feature>
<dbReference type="InterPro" id="IPR009071">
    <property type="entry name" value="HMG_box_dom"/>
</dbReference>
<dbReference type="OrthoDB" id="5550281at2759"/>
<dbReference type="SMART" id="SM00398">
    <property type="entry name" value="HMG"/>
    <property type="match status" value="3"/>
</dbReference>
<dbReference type="InParanoid" id="A0A6P8I7K1"/>
<dbReference type="PROSITE" id="PS50118">
    <property type="entry name" value="HMG_BOX_2"/>
    <property type="match status" value="3"/>
</dbReference>
<dbReference type="RefSeq" id="XP_031561032.1">
    <property type="nucleotide sequence ID" value="XM_031705172.1"/>
</dbReference>
<dbReference type="InterPro" id="IPR036910">
    <property type="entry name" value="HMG_box_dom_sf"/>
</dbReference>
<dbReference type="KEGG" id="aten:116297037"/>
<dbReference type="Pfam" id="PF00505">
    <property type="entry name" value="HMG_box"/>
    <property type="match status" value="2"/>
</dbReference>
<feature type="DNA-binding region" description="HMG box" evidence="2">
    <location>
        <begin position="117"/>
        <end position="185"/>
    </location>
</feature>
<evidence type="ECO:0000259" key="4">
    <source>
        <dbReference type="PROSITE" id="PS50118"/>
    </source>
</evidence>
<dbReference type="SUPFAM" id="SSF47095">
    <property type="entry name" value="HMG-box"/>
    <property type="match status" value="3"/>
</dbReference>
<evidence type="ECO:0000313" key="6">
    <source>
        <dbReference type="RefSeq" id="XP_031561032.1"/>
    </source>
</evidence>
<keyword evidence="2" id="KW-0539">Nucleus</keyword>
<dbReference type="GO" id="GO:0006357">
    <property type="term" value="P:regulation of transcription by RNA polymerase II"/>
    <property type="evidence" value="ECO:0007669"/>
    <property type="project" value="TreeGrafter"/>
</dbReference>
<feature type="coiled-coil region" evidence="3">
    <location>
        <begin position="160"/>
        <end position="187"/>
    </location>
</feature>
<dbReference type="AlphaFoldDB" id="A0A6P8I7K1"/>
<organism evidence="5 6">
    <name type="scientific">Actinia tenebrosa</name>
    <name type="common">Australian red waratah sea anemone</name>
    <dbReference type="NCBI Taxonomy" id="6105"/>
    <lineage>
        <taxon>Eukaryota</taxon>
        <taxon>Metazoa</taxon>
        <taxon>Cnidaria</taxon>
        <taxon>Anthozoa</taxon>
        <taxon>Hexacorallia</taxon>
        <taxon>Actiniaria</taxon>
        <taxon>Actiniidae</taxon>
        <taxon>Actinia</taxon>
    </lineage>
</organism>
<protein>
    <submittedName>
        <fullName evidence="6">Transcription factor A, mitochondrial-like</fullName>
    </submittedName>
</protein>
<dbReference type="FunCoup" id="A0A6P8I7K1">
    <property type="interactions" value="2856"/>
</dbReference>
<gene>
    <name evidence="6" type="primary">LOC116297037</name>
</gene>
<dbReference type="InterPro" id="IPR050342">
    <property type="entry name" value="HMGB"/>
</dbReference>
<dbReference type="PANTHER" id="PTHR48112">
    <property type="entry name" value="HIGH MOBILITY GROUP PROTEIN DSP1"/>
    <property type="match status" value="1"/>
</dbReference>